<organism evidence="8 9">
    <name type="scientific">Fusarium oxysporum f. sp. rapae</name>
    <dbReference type="NCBI Taxonomy" id="485398"/>
    <lineage>
        <taxon>Eukaryota</taxon>
        <taxon>Fungi</taxon>
        <taxon>Dikarya</taxon>
        <taxon>Ascomycota</taxon>
        <taxon>Pezizomycotina</taxon>
        <taxon>Sordariomycetes</taxon>
        <taxon>Hypocreomycetidae</taxon>
        <taxon>Hypocreales</taxon>
        <taxon>Nectriaceae</taxon>
        <taxon>Fusarium</taxon>
        <taxon>Fusarium oxysporum species complex</taxon>
    </lineage>
</organism>
<dbReference type="PANTHER" id="PTHR47338">
    <property type="entry name" value="ZN(II)2CYS6 TRANSCRIPTION FACTOR (EUROFUNG)-RELATED"/>
    <property type="match status" value="1"/>
</dbReference>
<feature type="domain" description="Xylanolytic transcriptional activator regulatory" evidence="7">
    <location>
        <begin position="170"/>
        <end position="387"/>
    </location>
</feature>
<evidence type="ECO:0000256" key="2">
    <source>
        <dbReference type="ARBA" id="ARBA00022723"/>
    </source>
</evidence>
<keyword evidence="3" id="KW-0805">Transcription regulation</keyword>
<name>A0A8J5NSS7_FUSOX</name>
<feature type="region of interest" description="Disordered" evidence="6">
    <location>
        <begin position="664"/>
        <end position="700"/>
    </location>
</feature>
<sequence>MLILSHPVSCSVREYENSYIVRREHHSIMRPMSTPEIKIMATADALALLQDIAKFLNQESPFGVATGQLEAQLEDSQSGRAGHPHTFIEESSGGNHETQMMSAGEQATQASQVGTQGPTPASTHESNSGCPEKPEAVLKPSDWVFQGTFARTASLEERKPPLDLIVSSTSVFFRHIHPWFPFLDSHLALHDLADLREPTLLYYAIFGASIPFLYDPRLNNTQSDLFWKYTKRRIFIETSEEPSYAALEAATILTLDLSGMTNGPQVWSRLAVVARLAAQLRTASGRVLRQSVPGGSRDGRLATTRPSARQRAKLFWAIFALDSFISITTSQPTLLTEHILRTFRPSREATWLHEPSHSSASPSASYSSAEPSTYSVSAAFFKLLQLLDVSRSYHDLYLSYITLTGNDESGAVSWLESFHSLSHAADNCLHGLPPWCRLPLNTNTTASYASHNSYTRRTERRATAPRIHDVQAPVIMIHVYGHALTIYINSLLELSDHQTLATHDARVRQSATVSCANSARAIIDIASMFVKTHGDRIGWPFSWSIWTAARYLLSSAKAAGSVQLSSGFYVLLDSLQDLGKYWQISKKYWWLLYHASESFVTTDVDTRSLTYSAGEAPSRRAGETHPPISPSERPRNPQRILSIITDLRVPTSDVEDQFRVDPVFSVPSTSEGSATGADGTLSPAESQREPPWQTEGIGASDDAPFLDKLACNESLYMSDFWFNTPLFATSGYQQLCEDVDHV</sequence>
<evidence type="ECO:0000256" key="5">
    <source>
        <dbReference type="ARBA" id="ARBA00023242"/>
    </source>
</evidence>
<feature type="compositionally biased region" description="Polar residues" evidence="6">
    <location>
        <begin position="92"/>
        <end position="129"/>
    </location>
</feature>
<keyword evidence="2" id="KW-0479">Metal-binding</keyword>
<proteinExistence type="predicted"/>
<dbReference type="GO" id="GO:0000981">
    <property type="term" value="F:DNA-binding transcription factor activity, RNA polymerase II-specific"/>
    <property type="evidence" value="ECO:0007669"/>
    <property type="project" value="InterPro"/>
</dbReference>
<evidence type="ECO:0000313" key="9">
    <source>
        <dbReference type="Proteomes" id="UP000694050"/>
    </source>
</evidence>
<reference evidence="8" key="1">
    <citation type="submission" date="2021-04" db="EMBL/GenBank/DDBJ databases">
        <title>First draft genome resource for Brassicaceae pathogens Fusarium oxysporum f. sp. raphani and Fusarium oxysporum f. sp. rapae.</title>
        <authorList>
            <person name="Asai S."/>
        </authorList>
    </citation>
    <scope>NUCLEOTIDE SEQUENCE</scope>
    <source>
        <strain evidence="8">Tf1208</strain>
    </source>
</reference>
<dbReference type="GO" id="GO:0005634">
    <property type="term" value="C:nucleus"/>
    <property type="evidence" value="ECO:0007669"/>
    <property type="project" value="UniProtKB-SubCell"/>
</dbReference>
<feature type="region of interest" description="Disordered" evidence="6">
    <location>
        <begin position="73"/>
        <end position="135"/>
    </location>
</feature>
<feature type="region of interest" description="Disordered" evidence="6">
    <location>
        <begin position="612"/>
        <end position="635"/>
    </location>
</feature>
<keyword evidence="4" id="KW-0804">Transcription</keyword>
<evidence type="ECO:0000313" key="8">
    <source>
        <dbReference type="EMBL" id="KAG7406442.1"/>
    </source>
</evidence>
<accession>A0A8J5NSS7</accession>
<evidence type="ECO:0000259" key="7">
    <source>
        <dbReference type="Pfam" id="PF04082"/>
    </source>
</evidence>
<dbReference type="GO" id="GO:0008270">
    <property type="term" value="F:zinc ion binding"/>
    <property type="evidence" value="ECO:0007669"/>
    <property type="project" value="InterPro"/>
</dbReference>
<dbReference type="Pfam" id="PF04082">
    <property type="entry name" value="Fungal_trans"/>
    <property type="match status" value="1"/>
</dbReference>
<dbReference type="Proteomes" id="UP000694050">
    <property type="component" value="Unassembled WGS sequence"/>
</dbReference>
<dbReference type="AlphaFoldDB" id="A0A8J5NSS7"/>
<gene>
    <name evidence="8" type="ORF">Forpe1208_v014374</name>
</gene>
<evidence type="ECO:0000256" key="3">
    <source>
        <dbReference type="ARBA" id="ARBA00023015"/>
    </source>
</evidence>
<dbReference type="PANTHER" id="PTHR47338:SF20">
    <property type="entry name" value="ZN(II)2CYS6 TRANSCRIPTION FACTOR (EUROFUNG)"/>
    <property type="match status" value="1"/>
</dbReference>
<evidence type="ECO:0000256" key="4">
    <source>
        <dbReference type="ARBA" id="ARBA00023163"/>
    </source>
</evidence>
<dbReference type="CDD" id="cd12148">
    <property type="entry name" value="fungal_TF_MHR"/>
    <property type="match status" value="1"/>
</dbReference>
<dbReference type="InterPro" id="IPR007219">
    <property type="entry name" value="XnlR_reg_dom"/>
</dbReference>
<dbReference type="GO" id="GO:0003677">
    <property type="term" value="F:DNA binding"/>
    <property type="evidence" value="ECO:0007669"/>
    <property type="project" value="InterPro"/>
</dbReference>
<dbReference type="EMBL" id="JAELUQ010000011">
    <property type="protein sequence ID" value="KAG7406442.1"/>
    <property type="molecule type" value="Genomic_DNA"/>
</dbReference>
<evidence type="ECO:0000256" key="6">
    <source>
        <dbReference type="SAM" id="MobiDB-lite"/>
    </source>
</evidence>
<protein>
    <recommendedName>
        <fullName evidence="7">Xylanolytic transcriptional activator regulatory domain-containing protein</fullName>
    </recommendedName>
</protein>
<comment type="caution">
    <text evidence="8">The sequence shown here is derived from an EMBL/GenBank/DDBJ whole genome shotgun (WGS) entry which is preliminary data.</text>
</comment>
<comment type="subcellular location">
    <subcellularLocation>
        <location evidence="1">Nucleus</location>
    </subcellularLocation>
</comment>
<evidence type="ECO:0000256" key="1">
    <source>
        <dbReference type="ARBA" id="ARBA00004123"/>
    </source>
</evidence>
<dbReference type="GO" id="GO:0006351">
    <property type="term" value="P:DNA-templated transcription"/>
    <property type="evidence" value="ECO:0007669"/>
    <property type="project" value="InterPro"/>
</dbReference>
<keyword evidence="5" id="KW-0539">Nucleus</keyword>
<dbReference type="InterPro" id="IPR050815">
    <property type="entry name" value="TF_fung"/>
</dbReference>